<organism evidence="1 2">
    <name type="scientific">Suillus subaureus</name>
    <dbReference type="NCBI Taxonomy" id="48587"/>
    <lineage>
        <taxon>Eukaryota</taxon>
        <taxon>Fungi</taxon>
        <taxon>Dikarya</taxon>
        <taxon>Basidiomycota</taxon>
        <taxon>Agaricomycotina</taxon>
        <taxon>Agaricomycetes</taxon>
        <taxon>Agaricomycetidae</taxon>
        <taxon>Boletales</taxon>
        <taxon>Suillineae</taxon>
        <taxon>Suillaceae</taxon>
        <taxon>Suillus</taxon>
    </lineage>
</organism>
<dbReference type="RefSeq" id="XP_041194475.1">
    <property type="nucleotide sequence ID" value="XM_041330771.1"/>
</dbReference>
<reference evidence="1" key="1">
    <citation type="journal article" date="2020" name="New Phytol.">
        <title>Comparative genomics reveals dynamic genome evolution in host specialist ectomycorrhizal fungi.</title>
        <authorList>
            <person name="Lofgren L.A."/>
            <person name="Nguyen N.H."/>
            <person name="Vilgalys R."/>
            <person name="Ruytinx J."/>
            <person name="Liao H.L."/>
            <person name="Branco S."/>
            <person name="Kuo A."/>
            <person name="LaButti K."/>
            <person name="Lipzen A."/>
            <person name="Andreopoulos W."/>
            <person name="Pangilinan J."/>
            <person name="Riley R."/>
            <person name="Hundley H."/>
            <person name="Na H."/>
            <person name="Barry K."/>
            <person name="Grigoriev I.V."/>
            <person name="Stajich J.E."/>
            <person name="Kennedy P.G."/>
        </authorList>
    </citation>
    <scope>NUCLEOTIDE SEQUENCE</scope>
    <source>
        <strain evidence="1">MN1</strain>
    </source>
</reference>
<dbReference type="OrthoDB" id="2662502at2759"/>
<evidence type="ECO:0000313" key="1">
    <source>
        <dbReference type="EMBL" id="KAG1818603.1"/>
    </source>
</evidence>
<dbReference type="AlphaFoldDB" id="A0A9P7EDK0"/>
<dbReference type="EMBL" id="JABBWG010000011">
    <property type="protein sequence ID" value="KAG1818603.1"/>
    <property type="molecule type" value="Genomic_DNA"/>
</dbReference>
<evidence type="ECO:0000313" key="2">
    <source>
        <dbReference type="Proteomes" id="UP000807769"/>
    </source>
</evidence>
<keyword evidence="2" id="KW-1185">Reference proteome</keyword>
<proteinExistence type="predicted"/>
<dbReference type="Proteomes" id="UP000807769">
    <property type="component" value="Unassembled WGS sequence"/>
</dbReference>
<sequence length="107" mass="11858">IRDCTEGYIMTEMSWLAFLYAGYTTNQNNLEEGLFKSKLSAFKVIFTSPSSAKGVVGDSDGTNIIENNRHAKRDILGKKVKTHVAQIIRLYKVSPHLIAYASCQVSG</sequence>
<accession>A0A9P7EDK0</accession>
<comment type="caution">
    <text evidence="1">The sequence shown here is derived from an EMBL/GenBank/DDBJ whole genome shotgun (WGS) entry which is preliminary data.</text>
</comment>
<dbReference type="InterPro" id="IPR046521">
    <property type="entry name" value="DUF6698"/>
</dbReference>
<protein>
    <submittedName>
        <fullName evidence="1">Uncharacterized protein</fullName>
    </submittedName>
</protein>
<feature type="non-terminal residue" evidence="1">
    <location>
        <position position="107"/>
    </location>
</feature>
<dbReference type="Pfam" id="PF20414">
    <property type="entry name" value="DUF6698"/>
    <property type="match status" value="1"/>
</dbReference>
<dbReference type="GeneID" id="64624788"/>
<gene>
    <name evidence="1" type="ORF">BJ212DRAFT_1268966</name>
</gene>
<name>A0A9P7EDK0_9AGAM</name>